<dbReference type="RefSeq" id="WP_098316953.1">
    <property type="nucleotide sequence ID" value="NZ_NTYF01000023.1"/>
</dbReference>
<dbReference type="Proteomes" id="UP000219897">
    <property type="component" value="Unassembled WGS sequence"/>
</dbReference>
<dbReference type="AlphaFoldDB" id="A0ABD6S723"/>
<dbReference type="SUPFAM" id="SSF52833">
    <property type="entry name" value="Thioredoxin-like"/>
    <property type="match status" value="1"/>
</dbReference>
<protein>
    <recommendedName>
        <fullName evidence="5">Thiol reductase thioredoxin</fullName>
    </recommendedName>
</protein>
<comment type="caution">
    <text evidence="3">The sequence shown here is derived from an EMBL/GenBank/DDBJ whole genome shotgun (WGS) entry which is preliminary data.</text>
</comment>
<evidence type="ECO:0000313" key="4">
    <source>
        <dbReference type="Proteomes" id="UP000219897"/>
    </source>
</evidence>
<feature type="region of interest" description="Disordered" evidence="1">
    <location>
        <begin position="1"/>
        <end position="21"/>
    </location>
</feature>
<feature type="transmembrane region" description="Helical" evidence="2">
    <location>
        <begin position="21"/>
        <end position="45"/>
    </location>
</feature>
<accession>A0ABD6S723</accession>
<evidence type="ECO:0008006" key="5">
    <source>
        <dbReference type="Google" id="ProtNLM"/>
    </source>
</evidence>
<dbReference type="InterPro" id="IPR036249">
    <property type="entry name" value="Thioredoxin-like_sf"/>
</dbReference>
<reference evidence="3 4" key="1">
    <citation type="submission" date="2017-09" db="EMBL/GenBank/DDBJ databases">
        <title>Large-scale bioinformatics analysis of Bacillus genomes uncovers conserved roles of natural products in bacterial physiology.</title>
        <authorList>
            <consortium name="Agbiome Team Llc"/>
            <person name="Bleich R.M."/>
            <person name="Kirk G.J."/>
            <person name="Santa Maria K.C."/>
            <person name="Allen S.E."/>
            <person name="Farag S."/>
            <person name="Shank E.A."/>
            <person name="Bowers A."/>
        </authorList>
    </citation>
    <scope>NUCLEOTIDE SEQUENCE [LARGE SCALE GENOMIC DNA]</scope>
    <source>
        <strain evidence="3 4">AFS005140</strain>
    </source>
</reference>
<proteinExistence type="predicted"/>
<keyword evidence="2" id="KW-0472">Membrane</keyword>
<name>A0ABD6S723_BACTU</name>
<keyword evidence="2" id="KW-1133">Transmembrane helix</keyword>
<dbReference type="EMBL" id="NTYF01000023">
    <property type="protein sequence ID" value="PER55605.1"/>
    <property type="molecule type" value="Genomic_DNA"/>
</dbReference>
<dbReference type="Pfam" id="PF20207">
    <property type="entry name" value="DUF6568"/>
    <property type="match status" value="1"/>
</dbReference>
<dbReference type="Gene3D" id="3.40.30.10">
    <property type="entry name" value="Glutaredoxin"/>
    <property type="match status" value="1"/>
</dbReference>
<sequence>MTTKESKNKKKKAQKDPTKRVTKSTIATLVSVLLITGGGCAWLMAKGVEQSKAMEQETPKAVEESAYKEDNSHLNKVSVSEFKNVLRSGEKRVMYLGRPTCPNCREYRPTQDKVLKELDMKIDYFNTDEGRKEDKESMMQIFETLKVTGVPTLALVSNGKVEEIAPDAVYMDKSGQALKDWLGKVSPKK</sequence>
<gene>
    <name evidence="3" type="ORF">CN495_07575</name>
</gene>
<evidence type="ECO:0000256" key="2">
    <source>
        <dbReference type="SAM" id="Phobius"/>
    </source>
</evidence>
<evidence type="ECO:0000256" key="1">
    <source>
        <dbReference type="SAM" id="MobiDB-lite"/>
    </source>
</evidence>
<evidence type="ECO:0000313" key="3">
    <source>
        <dbReference type="EMBL" id="PER55605.1"/>
    </source>
</evidence>
<keyword evidence="2" id="KW-0812">Transmembrane</keyword>
<dbReference type="InterPro" id="IPR046698">
    <property type="entry name" value="PedC-like"/>
</dbReference>
<dbReference type="PROSITE" id="PS51354">
    <property type="entry name" value="GLUTAREDOXIN_2"/>
    <property type="match status" value="1"/>
</dbReference>
<organism evidence="3 4">
    <name type="scientific">Bacillus thuringiensis</name>
    <dbReference type="NCBI Taxonomy" id="1428"/>
    <lineage>
        <taxon>Bacteria</taxon>
        <taxon>Bacillati</taxon>
        <taxon>Bacillota</taxon>
        <taxon>Bacilli</taxon>
        <taxon>Bacillales</taxon>
        <taxon>Bacillaceae</taxon>
        <taxon>Bacillus</taxon>
        <taxon>Bacillus cereus group</taxon>
    </lineage>
</organism>
<dbReference type="CDD" id="cd02947">
    <property type="entry name" value="TRX_family"/>
    <property type="match status" value="1"/>
</dbReference>